<evidence type="ECO:0000313" key="2">
    <source>
        <dbReference type="Proteomes" id="UP001259832"/>
    </source>
</evidence>
<organism evidence="1 2">
    <name type="scientific">Phytophthora citrophthora</name>
    <dbReference type="NCBI Taxonomy" id="4793"/>
    <lineage>
        <taxon>Eukaryota</taxon>
        <taxon>Sar</taxon>
        <taxon>Stramenopiles</taxon>
        <taxon>Oomycota</taxon>
        <taxon>Peronosporomycetes</taxon>
        <taxon>Peronosporales</taxon>
        <taxon>Peronosporaceae</taxon>
        <taxon>Phytophthora</taxon>
    </lineage>
</organism>
<name>A0AAD9G1G9_9STRA</name>
<dbReference type="AlphaFoldDB" id="A0AAD9G1G9"/>
<evidence type="ECO:0000313" key="1">
    <source>
        <dbReference type="EMBL" id="KAK1930314.1"/>
    </source>
</evidence>
<comment type="caution">
    <text evidence="1">The sequence shown here is derived from an EMBL/GenBank/DDBJ whole genome shotgun (WGS) entry which is preliminary data.</text>
</comment>
<keyword evidence="2" id="KW-1185">Reference proteome</keyword>
<dbReference type="Proteomes" id="UP001259832">
    <property type="component" value="Unassembled WGS sequence"/>
</dbReference>
<dbReference type="EMBL" id="JASMQC010000040">
    <property type="protein sequence ID" value="KAK1930314.1"/>
    <property type="molecule type" value="Genomic_DNA"/>
</dbReference>
<gene>
    <name evidence="1" type="ORF">P3T76_014274</name>
</gene>
<reference evidence="1" key="1">
    <citation type="submission" date="2023-08" db="EMBL/GenBank/DDBJ databases">
        <title>Reference Genome Resource for the Citrus Pathogen Phytophthora citrophthora.</title>
        <authorList>
            <person name="Moller H."/>
            <person name="Coetzee B."/>
            <person name="Rose L.J."/>
            <person name="Van Niekerk J.M."/>
        </authorList>
    </citation>
    <scope>NUCLEOTIDE SEQUENCE</scope>
    <source>
        <strain evidence="1">STE-U-9442</strain>
    </source>
</reference>
<sequence>MASFSVQTKGSVWNIAVEYFRLFRHGYIAPAIFSGNEHTRQHVRLELLQVTMSIDVMDGNLCGVDVHLENWRLFSLYHDDVQLQLERLDKDPGNSIVATTKTGITITENTLGNLYPHLFVNGGKWSPLAHRLLDQRIEMDGFIRFVWYSTKGHYGRQNTQL</sequence>
<proteinExistence type="predicted"/>
<protein>
    <submittedName>
        <fullName evidence="1">Uncharacterized protein</fullName>
    </submittedName>
</protein>
<accession>A0AAD9G1G9</accession>